<accession>A0A165BX53</accession>
<keyword evidence="2" id="KW-1185">Reference proteome</keyword>
<sequence>MSEASTAPTTHPNFAFDDSDLTVCSSDNVLFRVHVHNLADHSSIFQDMLCVGQDAGPVPLQESSQTLAIVLAMCYPLREAPMDFSSLPAETILDCYEATLKYEMWVGELALRGFVEPIVDKDPIRVAALGYRLRDSKLLIRCELPILRLSILEQPKEYAAKAGAVWAELLVFFSKNKEAANAALVALQDPPRRVCAPFGHTTGNTTNVTPTNGFAFAPATSVFSPSPSAFAKAASPAEPCSYCTKEAHSARVISWLQLRMTLILRSSAEFPKAELLTFIDTLVNSTAGQECPTSVEPWKAVRSTILGYKDVAFSLAAVV</sequence>
<reference evidence="1 2" key="1">
    <citation type="journal article" date="2016" name="Mol. Biol. Evol.">
        <title>Comparative Genomics of Early-Diverging Mushroom-Forming Fungi Provides Insights into the Origins of Lignocellulose Decay Capabilities.</title>
        <authorList>
            <person name="Nagy L.G."/>
            <person name="Riley R."/>
            <person name="Tritt A."/>
            <person name="Adam C."/>
            <person name="Daum C."/>
            <person name="Floudas D."/>
            <person name="Sun H."/>
            <person name="Yadav J.S."/>
            <person name="Pangilinan J."/>
            <person name="Larsson K.H."/>
            <person name="Matsuura K."/>
            <person name="Barry K."/>
            <person name="Labutti K."/>
            <person name="Kuo R."/>
            <person name="Ohm R.A."/>
            <person name="Bhattacharya S.S."/>
            <person name="Shirouzu T."/>
            <person name="Yoshinaga Y."/>
            <person name="Martin F.M."/>
            <person name="Grigoriev I.V."/>
            <person name="Hibbett D.S."/>
        </authorList>
    </citation>
    <scope>NUCLEOTIDE SEQUENCE [LARGE SCALE GENOMIC DNA]</scope>
    <source>
        <strain evidence="1 2">HHB12029</strain>
    </source>
</reference>
<organism evidence="1 2">
    <name type="scientific">Exidia glandulosa HHB12029</name>
    <dbReference type="NCBI Taxonomy" id="1314781"/>
    <lineage>
        <taxon>Eukaryota</taxon>
        <taxon>Fungi</taxon>
        <taxon>Dikarya</taxon>
        <taxon>Basidiomycota</taxon>
        <taxon>Agaricomycotina</taxon>
        <taxon>Agaricomycetes</taxon>
        <taxon>Auriculariales</taxon>
        <taxon>Exidiaceae</taxon>
        <taxon>Exidia</taxon>
    </lineage>
</organism>
<evidence type="ECO:0008006" key="3">
    <source>
        <dbReference type="Google" id="ProtNLM"/>
    </source>
</evidence>
<dbReference type="AlphaFoldDB" id="A0A165BX53"/>
<evidence type="ECO:0000313" key="1">
    <source>
        <dbReference type="EMBL" id="KZV81407.1"/>
    </source>
</evidence>
<name>A0A165BX53_EXIGL</name>
<evidence type="ECO:0000313" key="2">
    <source>
        <dbReference type="Proteomes" id="UP000077266"/>
    </source>
</evidence>
<dbReference type="OrthoDB" id="3184970at2759"/>
<dbReference type="InParanoid" id="A0A165BX53"/>
<protein>
    <recommendedName>
        <fullName evidence="3">BTB domain-containing protein</fullName>
    </recommendedName>
</protein>
<gene>
    <name evidence="1" type="ORF">EXIGLDRAFT_844622</name>
</gene>
<dbReference type="EMBL" id="KV426393">
    <property type="protein sequence ID" value="KZV81407.1"/>
    <property type="molecule type" value="Genomic_DNA"/>
</dbReference>
<proteinExistence type="predicted"/>
<dbReference type="Proteomes" id="UP000077266">
    <property type="component" value="Unassembled WGS sequence"/>
</dbReference>